<evidence type="ECO:0000256" key="7">
    <source>
        <dbReference type="ARBA" id="ARBA00022840"/>
    </source>
</evidence>
<keyword evidence="3 10" id="KW-0548">Nucleotidyltransferase</keyword>
<dbReference type="PANTHER" id="PTHR47545:SF1">
    <property type="entry name" value="MULTIFUNCTIONAL CCA PROTEIN"/>
    <property type="match status" value="1"/>
</dbReference>
<feature type="binding site" evidence="10">
    <location>
        <position position="137"/>
    </location>
    <ligand>
        <name>CTP</name>
        <dbReference type="ChEBI" id="CHEBI:37563"/>
    </ligand>
</feature>
<comment type="caution">
    <text evidence="12">The sequence shown here is derived from an EMBL/GenBank/DDBJ whole genome shotgun (WGS) entry which is preliminary data.</text>
</comment>
<dbReference type="Pfam" id="PF12627">
    <property type="entry name" value="PolyA_pol_RNAbd"/>
    <property type="match status" value="1"/>
</dbReference>
<organism evidence="12 13">
    <name type="scientific">Agaribacter flavus</name>
    <dbReference type="NCBI Taxonomy" id="1902781"/>
    <lineage>
        <taxon>Bacteria</taxon>
        <taxon>Pseudomonadati</taxon>
        <taxon>Pseudomonadota</taxon>
        <taxon>Gammaproteobacteria</taxon>
        <taxon>Alteromonadales</taxon>
        <taxon>Alteromonadaceae</taxon>
        <taxon>Agaribacter</taxon>
    </lineage>
</organism>
<feature type="binding site" evidence="10">
    <location>
        <position position="8"/>
    </location>
    <ligand>
        <name>CTP</name>
        <dbReference type="ChEBI" id="CHEBI:37563"/>
    </ligand>
</feature>
<proteinExistence type="inferred from homology"/>
<keyword evidence="6 10" id="KW-0692">RNA repair</keyword>
<dbReference type="Gene3D" id="3.30.460.10">
    <property type="entry name" value="Beta Polymerase, domain 2"/>
    <property type="match status" value="1"/>
</dbReference>
<evidence type="ECO:0000256" key="1">
    <source>
        <dbReference type="ARBA" id="ARBA00022679"/>
    </source>
</evidence>
<dbReference type="HAMAP" id="MF_01262">
    <property type="entry name" value="CCA_bact_type2"/>
    <property type="match status" value="1"/>
</dbReference>
<comment type="catalytic activity">
    <reaction evidence="10">
        <text>a tRNA with a 3' CCA end + 2 CTP + ATP = a tRNA with a 3' CCACCA end + 3 diphosphate</text>
        <dbReference type="Rhea" id="RHEA:76235"/>
        <dbReference type="Rhea" id="RHEA-COMP:10468"/>
        <dbReference type="Rhea" id="RHEA-COMP:18655"/>
        <dbReference type="ChEBI" id="CHEBI:30616"/>
        <dbReference type="ChEBI" id="CHEBI:33019"/>
        <dbReference type="ChEBI" id="CHEBI:37563"/>
        <dbReference type="ChEBI" id="CHEBI:83071"/>
        <dbReference type="ChEBI" id="CHEBI:195187"/>
    </reaction>
</comment>
<dbReference type="GO" id="GO:0004810">
    <property type="term" value="F:CCA tRNA nucleotidyltransferase activity"/>
    <property type="evidence" value="ECO:0007669"/>
    <property type="project" value="UniProtKB-EC"/>
</dbReference>
<feature type="binding site" evidence="10">
    <location>
        <position position="140"/>
    </location>
    <ligand>
        <name>ATP</name>
        <dbReference type="ChEBI" id="CHEBI:30616"/>
    </ligand>
</feature>
<protein>
    <recommendedName>
        <fullName evidence="10">Multifunctional CCA protein</fullName>
    </recommendedName>
    <domain>
        <recommendedName>
            <fullName evidence="10">CCA-adding enzyme</fullName>
            <ecNumber evidence="10">2.7.7.72</ecNumber>
        </recommendedName>
        <alternativeName>
            <fullName evidence="10">CCA tRNA nucleotidyltransferase</fullName>
        </alternativeName>
        <alternativeName>
            <fullName evidence="10">tRNA CCA-pyrophosphorylase</fullName>
        </alternativeName>
        <alternativeName>
            <fullName evidence="10">tRNA adenylyl-/cytidylyl-transferase</fullName>
        </alternativeName>
        <alternativeName>
            <fullName evidence="10">tRNA nucleotidyltransferase</fullName>
        </alternativeName>
        <alternativeName>
            <fullName evidence="10">tRNA-NT</fullName>
        </alternativeName>
    </domain>
    <domain>
        <recommendedName>
            <fullName evidence="10">2'-nucleotidase</fullName>
            <ecNumber evidence="10">3.1.3.-</ecNumber>
        </recommendedName>
    </domain>
    <domain>
        <recommendedName>
            <fullName evidence="10">2',3'-cyclic phosphodiesterase</fullName>
            <ecNumber evidence="10">3.1.4.-</ecNumber>
        </recommendedName>
    </domain>
    <domain>
        <recommendedName>
            <fullName evidence="10">Phosphatase</fullName>
        </recommendedName>
    </domain>
</protein>
<feature type="binding site" evidence="10">
    <location>
        <position position="91"/>
    </location>
    <ligand>
        <name>ATP</name>
        <dbReference type="ChEBI" id="CHEBI:30616"/>
    </ligand>
</feature>
<evidence type="ECO:0000313" key="13">
    <source>
        <dbReference type="Proteomes" id="UP001595478"/>
    </source>
</evidence>
<keyword evidence="8 10" id="KW-0460">Magnesium</keyword>
<feature type="binding site" evidence="10">
    <location>
        <position position="21"/>
    </location>
    <ligand>
        <name>Mg(2+)</name>
        <dbReference type="ChEBI" id="CHEBI:18420"/>
    </ligand>
</feature>
<keyword evidence="10" id="KW-0511">Multifunctional enzyme</keyword>
<feature type="binding site" evidence="10">
    <location>
        <position position="137"/>
    </location>
    <ligand>
        <name>ATP</name>
        <dbReference type="ChEBI" id="CHEBI:30616"/>
    </ligand>
</feature>
<evidence type="ECO:0000256" key="4">
    <source>
        <dbReference type="ARBA" id="ARBA00022723"/>
    </source>
</evidence>
<dbReference type="EC" id="3.1.3.-" evidence="10"/>
<dbReference type="InterPro" id="IPR050124">
    <property type="entry name" value="tRNA_CCA-adding_enzyme"/>
</dbReference>
<evidence type="ECO:0000256" key="8">
    <source>
        <dbReference type="ARBA" id="ARBA00022842"/>
    </source>
</evidence>
<dbReference type="InterPro" id="IPR012006">
    <property type="entry name" value="CCA_bact"/>
</dbReference>
<dbReference type="InterPro" id="IPR043519">
    <property type="entry name" value="NT_sf"/>
</dbReference>
<evidence type="ECO:0000256" key="5">
    <source>
        <dbReference type="ARBA" id="ARBA00022741"/>
    </source>
</evidence>
<dbReference type="SUPFAM" id="SSF81301">
    <property type="entry name" value="Nucleotidyltransferase"/>
    <property type="match status" value="1"/>
</dbReference>
<keyword evidence="7 10" id="KW-0067">ATP-binding</keyword>
<dbReference type="GO" id="GO:0016787">
    <property type="term" value="F:hydrolase activity"/>
    <property type="evidence" value="ECO:0007669"/>
    <property type="project" value="UniProtKB-KW"/>
</dbReference>
<evidence type="ECO:0000256" key="2">
    <source>
        <dbReference type="ARBA" id="ARBA00022694"/>
    </source>
</evidence>
<gene>
    <name evidence="10" type="primary">cca</name>
    <name evidence="12" type="ORF">ACFOHL_07690</name>
</gene>
<dbReference type="NCBIfam" id="NF008137">
    <property type="entry name" value="PRK10885.1"/>
    <property type="match status" value="1"/>
</dbReference>
<feature type="domain" description="HD" evidence="11">
    <location>
        <begin position="228"/>
        <end position="329"/>
    </location>
</feature>
<dbReference type="CDD" id="cd05398">
    <property type="entry name" value="NT_ClassII-CCAase"/>
    <property type="match status" value="1"/>
</dbReference>
<keyword evidence="13" id="KW-1185">Reference proteome</keyword>
<keyword evidence="2 10" id="KW-0819">tRNA processing</keyword>
<dbReference type="InterPro" id="IPR002646">
    <property type="entry name" value="PolA_pol_head_dom"/>
</dbReference>
<dbReference type="EC" id="2.7.7.72" evidence="10"/>
<dbReference type="PROSITE" id="PS51831">
    <property type="entry name" value="HD"/>
    <property type="match status" value="1"/>
</dbReference>
<comment type="miscellaneous">
    <text evidence="10">A single active site specifically recognizes both ATP and CTP and is responsible for their addition.</text>
</comment>
<keyword evidence="5 10" id="KW-0547">Nucleotide-binding</keyword>
<dbReference type="EMBL" id="JBHRSW010000012">
    <property type="protein sequence ID" value="MFC3121500.1"/>
    <property type="molecule type" value="Genomic_DNA"/>
</dbReference>
<keyword evidence="1 10" id="KW-0808">Transferase</keyword>
<dbReference type="Proteomes" id="UP001595478">
    <property type="component" value="Unassembled WGS sequence"/>
</dbReference>
<keyword evidence="4 10" id="KW-0479">Metal-binding</keyword>
<feature type="binding site" evidence="10">
    <location>
        <position position="23"/>
    </location>
    <ligand>
        <name>Mg(2+)</name>
        <dbReference type="ChEBI" id="CHEBI:18420"/>
    </ligand>
</feature>
<evidence type="ECO:0000313" key="12">
    <source>
        <dbReference type="EMBL" id="MFC3121500.1"/>
    </source>
</evidence>
<dbReference type="Gene3D" id="1.10.3090.10">
    <property type="entry name" value="cca-adding enzyme, domain 2"/>
    <property type="match status" value="1"/>
</dbReference>
<evidence type="ECO:0000256" key="6">
    <source>
        <dbReference type="ARBA" id="ARBA00022800"/>
    </source>
</evidence>
<dbReference type="Pfam" id="PF01966">
    <property type="entry name" value="HD"/>
    <property type="match status" value="1"/>
</dbReference>
<comment type="domain">
    <text evidence="10">Comprises two domains: an N-terminal domain containing the nucleotidyltransferase activity and a C-terminal HD domain associated with both phosphodiesterase and phosphatase activities.</text>
</comment>
<dbReference type="InterPro" id="IPR006674">
    <property type="entry name" value="HD_domain"/>
</dbReference>
<comment type="subunit">
    <text evidence="10">Monomer. Can also form homodimers and oligomers.</text>
</comment>
<comment type="function">
    <text evidence="10">Catalyzes the addition and repair of the essential 3'-terminal CCA sequence in tRNAs without using a nucleic acid template. Adds these three nucleotides in the order of C, C, and A to the tRNA nucleotide-73, using CTP and ATP as substrates and producing inorganic pyrophosphate. tRNA 3'-terminal CCA addition is required both for tRNA processing and repair. Also involved in tRNA surveillance by mediating tandem CCA addition to generate a CCACCA at the 3' terminus of unstable tRNAs. While stable tRNAs receive only 3'-terminal CCA, unstable tRNAs are marked with CCACCA and rapidly degraded.</text>
</comment>
<keyword evidence="10" id="KW-0533">Nickel</keyword>
<evidence type="ECO:0000256" key="3">
    <source>
        <dbReference type="ARBA" id="ARBA00022695"/>
    </source>
</evidence>
<name>A0ABV7FMY4_9ALTE</name>
<dbReference type="Pfam" id="PF01743">
    <property type="entry name" value="PolyA_pol"/>
    <property type="match status" value="1"/>
</dbReference>
<dbReference type="SUPFAM" id="SSF81891">
    <property type="entry name" value="Poly A polymerase C-terminal region-like"/>
    <property type="match status" value="1"/>
</dbReference>
<feature type="binding site" evidence="10">
    <location>
        <position position="91"/>
    </location>
    <ligand>
        <name>CTP</name>
        <dbReference type="ChEBI" id="CHEBI:37563"/>
    </ligand>
</feature>
<dbReference type="EC" id="3.1.4.-" evidence="10"/>
<dbReference type="RefSeq" id="WP_376919639.1">
    <property type="nucleotide sequence ID" value="NZ_JBHRSW010000012.1"/>
</dbReference>
<accession>A0ABV7FMY4</accession>
<comment type="cofactor">
    <cofactor evidence="10">
        <name>Mg(2+)</name>
        <dbReference type="ChEBI" id="CHEBI:18420"/>
    </cofactor>
    <text evidence="10">Magnesium is required for nucleotidyltransferase activity.</text>
</comment>
<comment type="cofactor">
    <cofactor evidence="10">
        <name>Ni(2+)</name>
        <dbReference type="ChEBI" id="CHEBI:49786"/>
    </cofactor>
    <text evidence="10">Nickel for phosphatase activity.</text>
</comment>
<dbReference type="PIRSF" id="PIRSF000813">
    <property type="entry name" value="CCA_bact"/>
    <property type="match status" value="1"/>
</dbReference>
<reference evidence="13" key="1">
    <citation type="journal article" date="2019" name="Int. J. Syst. Evol. Microbiol.">
        <title>The Global Catalogue of Microorganisms (GCM) 10K type strain sequencing project: providing services to taxonomists for standard genome sequencing and annotation.</title>
        <authorList>
            <consortium name="The Broad Institute Genomics Platform"/>
            <consortium name="The Broad Institute Genome Sequencing Center for Infectious Disease"/>
            <person name="Wu L."/>
            <person name="Ma J."/>
        </authorList>
    </citation>
    <scope>NUCLEOTIDE SEQUENCE [LARGE SCALE GENOMIC DNA]</scope>
    <source>
        <strain evidence="13">KCTC 52473</strain>
    </source>
</reference>
<dbReference type="InterPro" id="IPR032828">
    <property type="entry name" value="PolyA_RNA-bd"/>
</dbReference>
<evidence type="ECO:0000259" key="11">
    <source>
        <dbReference type="PROSITE" id="PS51831"/>
    </source>
</evidence>
<dbReference type="PANTHER" id="PTHR47545">
    <property type="entry name" value="MULTIFUNCTIONAL CCA PROTEIN"/>
    <property type="match status" value="1"/>
</dbReference>
<keyword evidence="9 10" id="KW-0694">RNA-binding</keyword>
<comment type="catalytic activity">
    <reaction evidence="10">
        <text>a tRNA precursor + 2 CTP + ATP = a tRNA with a 3' CCA end + 3 diphosphate</text>
        <dbReference type="Rhea" id="RHEA:14433"/>
        <dbReference type="Rhea" id="RHEA-COMP:10465"/>
        <dbReference type="Rhea" id="RHEA-COMP:10468"/>
        <dbReference type="ChEBI" id="CHEBI:30616"/>
        <dbReference type="ChEBI" id="CHEBI:33019"/>
        <dbReference type="ChEBI" id="CHEBI:37563"/>
        <dbReference type="ChEBI" id="CHEBI:74896"/>
        <dbReference type="ChEBI" id="CHEBI:83071"/>
        <dbReference type="EC" id="2.7.7.72"/>
    </reaction>
</comment>
<feature type="binding site" evidence="10">
    <location>
        <position position="8"/>
    </location>
    <ligand>
        <name>ATP</name>
        <dbReference type="ChEBI" id="CHEBI:30616"/>
    </ligand>
</feature>
<comment type="similarity">
    <text evidence="10">Belongs to the tRNA nucleotidyltransferase/poly(A) polymerase family. Bacterial CCA-adding enzyme type 1 subfamily.</text>
</comment>
<feature type="binding site" evidence="10">
    <location>
        <position position="11"/>
    </location>
    <ligand>
        <name>CTP</name>
        <dbReference type="ChEBI" id="CHEBI:37563"/>
    </ligand>
</feature>
<sequence>MQTYLVGGAVRDKLLGRPIKDRDYVVVGATIDDMLKRGYQQVGKDFPVFLHPKTKEEYALARTEKKAGKGYTGFVCDSSPHVTLEQDLLRRDLTINAMAMDASGKFIDPFGGQQDLAKKTLKHVSAAFVEDPLRVLRTARFAARYADYGFAIHNDTLCLMRKLVQARELEHLSAPRVWQETASALQDQHPHIYFTLLKSIDGLSYWFSELDKLWGIPNPSLWHPEIDTGVHTMMVLEKAVEFSQDLSVRFSALVHDLGKALTDTTNWPSHHGHDDLGLPAIEACCKRLTVPNECRDLALLTSAHHSVVHRLYNQSAEDILAVLNASDAWRRPERFKKMLNVCKADFLGRKFFANRAYPQAEDFYSLYQQCAEVNAKPYVAAGLKGAEIKSAIDLARIELINTFLKEQAEKSLIT</sequence>
<evidence type="ECO:0000256" key="9">
    <source>
        <dbReference type="ARBA" id="ARBA00022884"/>
    </source>
</evidence>
<keyword evidence="10 12" id="KW-0378">Hydrolase</keyword>
<feature type="binding site" evidence="10">
    <location>
        <position position="140"/>
    </location>
    <ligand>
        <name>CTP</name>
        <dbReference type="ChEBI" id="CHEBI:37563"/>
    </ligand>
</feature>
<evidence type="ECO:0000256" key="10">
    <source>
        <dbReference type="HAMAP-Rule" id="MF_01261"/>
    </source>
</evidence>
<dbReference type="HAMAP" id="MF_01261">
    <property type="entry name" value="CCA_bact_type1"/>
    <property type="match status" value="1"/>
</dbReference>
<feature type="binding site" evidence="10">
    <location>
        <position position="11"/>
    </location>
    <ligand>
        <name>ATP</name>
        <dbReference type="ChEBI" id="CHEBI:30616"/>
    </ligand>
</feature>